<evidence type="ECO:0000256" key="5">
    <source>
        <dbReference type="ARBA" id="ARBA00023270"/>
    </source>
</evidence>
<dbReference type="AlphaFoldDB" id="A0A4Q7LWI5"/>
<keyword evidence="4" id="KW-0456">Lyase</keyword>
<dbReference type="GO" id="GO:0005737">
    <property type="term" value="C:cytoplasm"/>
    <property type="evidence" value="ECO:0007669"/>
    <property type="project" value="InterPro"/>
</dbReference>
<dbReference type="PANTHER" id="PTHR10889:SF3">
    <property type="entry name" value="DEOXYRIBOSE-PHOSPHATE ALDOLASE"/>
    <property type="match status" value="1"/>
</dbReference>
<comment type="caution">
    <text evidence="8">The sequence shown here is derived from an EMBL/GenBank/DDBJ whole genome shotgun (WGS) entry which is preliminary data.</text>
</comment>
<dbReference type="EC" id="4.1.2.4" evidence="3 7"/>
<protein>
    <recommendedName>
        <fullName evidence="3 7">Deoxyribose-phosphate aldolase</fullName>
        <ecNumber evidence="3 7">4.1.2.4</ecNumber>
    </recommendedName>
</protein>
<dbReference type="SMART" id="SM01133">
    <property type="entry name" value="DeoC"/>
    <property type="match status" value="1"/>
</dbReference>
<keyword evidence="5" id="KW-0704">Schiff base</keyword>
<evidence type="ECO:0000313" key="9">
    <source>
        <dbReference type="Proteomes" id="UP000293519"/>
    </source>
</evidence>
<dbReference type="RefSeq" id="WP_130484180.1">
    <property type="nucleotide sequence ID" value="NZ_SGWW01000001.1"/>
</dbReference>
<sequence>MTIDHPVALAPAERAVRLLGGDLTEKALALHLDGLAGVDAVGLEQRAAGLATRSIKTSSKAWALDTIIRTCDLTTLEGADTPGKVRSLVAKAVTPDATDPTTPRVAAVCVYGDMVPYAVEALGSAHGDPDAGLVSVAAVATAFPSGRASLEIKLADTRDAVASGADEIDMVIDRGAFLSGRYGMVFDQIVAVKEACRRADGTYAHLKVILETGELVTYDNVKRASWLSILAGADFIKTSTGKVSPAATLPVTLLMLEVIRDWHRLTGEKVGMKPAGGIRSSKDAVRYLVTVAETVGEEWLTPHLWRFGASSLVNDVLLQRQKLRTGHYSGPDYVTVD</sequence>
<dbReference type="PANTHER" id="PTHR10889">
    <property type="entry name" value="DEOXYRIBOSE-PHOSPHATE ALDOLASE"/>
    <property type="match status" value="1"/>
</dbReference>
<dbReference type="InterPro" id="IPR002915">
    <property type="entry name" value="DeoC/FbaB/LacD_aldolase"/>
</dbReference>
<dbReference type="Gene3D" id="3.20.20.70">
    <property type="entry name" value="Aldolase class I"/>
    <property type="match status" value="1"/>
</dbReference>
<dbReference type="GO" id="GO:0009264">
    <property type="term" value="P:deoxyribonucleotide catabolic process"/>
    <property type="evidence" value="ECO:0007669"/>
    <property type="project" value="UniProtKB-UniRule"/>
</dbReference>
<dbReference type="OrthoDB" id="6579831at2"/>
<evidence type="ECO:0000256" key="1">
    <source>
        <dbReference type="ARBA" id="ARBA00004816"/>
    </source>
</evidence>
<organism evidence="8 9">
    <name type="scientific">Microcella putealis</name>
    <dbReference type="NCBI Taxonomy" id="337005"/>
    <lineage>
        <taxon>Bacteria</taxon>
        <taxon>Bacillati</taxon>
        <taxon>Actinomycetota</taxon>
        <taxon>Actinomycetes</taxon>
        <taxon>Micrococcales</taxon>
        <taxon>Microbacteriaceae</taxon>
        <taxon>Microcella</taxon>
    </lineage>
</organism>
<proteinExistence type="inferred from homology"/>
<dbReference type="Proteomes" id="UP000293519">
    <property type="component" value="Unassembled WGS sequence"/>
</dbReference>
<evidence type="ECO:0000313" key="8">
    <source>
        <dbReference type="EMBL" id="RZS59061.1"/>
    </source>
</evidence>
<reference evidence="8 9" key="1">
    <citation type="journal article" date="2015" name="Stand. Genomic Sci.">
        <title>Genomic Encyclopedia of Bacterial and Archaeal Type Strains, Phase III: the genomes of soil and plant-associated and newly described type strains.</title>
        <authorList>
            <person name="Whitman W.B."/>
            <person name="Woyke T."/>
            <person name="Klenk H.P."/>
            <person name="Zhou Y."/>
            <person name="Lilburn T.G."/>
            <person name="Beck B.J."/>
            <person name="De Vos P."/>
            <person name="Vandamme P."/>
            <person name="Eisen J.A."/>
            <person name="Garrity G."/>
            <person name="Hugenholtz P."/>
            <person name="Kyrpides N.C."/>
        </authorList>
    </citation>
    <scope>NUCLEOTIDE SEQUENCE [LARGE SCALE GENOMIC DNA]</scope>
    <source>
        <strain evidence="8 9">CV2</strain>
    </source>
</reference>
<comment type="pathway">
    <text evidence="1">Carbohydrate degradation; 2-deoxy-D-ribose 1-phosphate degradation; D-glyceraldehyde 3-phosphate and acetaldehyde from 2-deoxy-alpha-D-ribose 1-phosphate: step 2/2.</text>
</comment>
<name>A0A4Q7LWI5_9MICO</name>
<evidence type="ECO:0000256" key="4">
    <source>
        <dbReference type="ARBA" id="ARBA00023239"/>
    </source>
</evidence>
<dbReference type="InterPro" id="IPR013785">
    <property type="entry name" value="Aldolase_TIM"/>
</dbReference>
<evidence type="ECO:0000256" key="6">
    <source>
        <dbReference type="ARBA" id="ARBA00048791"/>
    </source>
</evidence>
<comment type="similarity">
    <text evidence="2">Belongs to the DeoC/FbaB aldolase family. DeoC type 2 subfamily.</text>
</comment>
<gene>
    <name evidence="8" type="ORF">EV141_0278</name>
</gene>
<dbReference type="Pfam" id="PF01791">
    <property type="entry name" value="DeoC"/>
    <property type="match status" value="1"/>
</dbReference>
<dbReference type="GO" id="GO:0016052">
    <property type="term" value="P:carbohydrate catabolic process"/>
    <property type="evidence" value="ECO:0007669"/>
    <property type="project" value="TreeGrafter"/>
</dbReference>
<dbReference type="InterPro" id="IPR011343">
    <property type="entry name" value="DeoC"/>
</dbReference>
<dbReference type="FunFam" id="3.20.20.70:FF:000106">
    <property type="entry name" value="Deoxyribose-phosphate aldolase"/>
    <property type="match status" value="1"/>
</dbReference>
<comment type="catalytic activity">
    <reaction evidence="6">
        <text>2-deoxy-D-ribose 5-phosphate = D-glyceraldehyde 3-phosphate + acetaldehyde</text>
        <dbReference type="Rhea" id="RHEA:12821"/>
        <dbReference type="ChEBI" id="CHEBI:15343"/>
        <dbReference type="ChEBI" id="CHEBI:59776"/>
        <dbReference type="ChEBI" id="CHEBI:62877"/>
        <dbReference type="EC" id="4.1.2.4"/>
    </reaction>
</comment>
<dbReference type="SUPFAM" id="SSF51569">
    <property type="entry name" value="Aldolase"/>
    <property type="match status" value="1"/>
</dbReference>
<dbReference type="CDD" id="cd00959">
    <property type="entry name" value="DeoC"/>
    <property type="match status" value="1"/>
</dbReference>
<evidence type="ECO:0000256" key="7">
    <source>
        <dbReference type="NCBIfam" id="TIGR00126"/>
    </source>
</evidence>
<accession>A0A4Q7LWI5</accession>
<keyword evidence="9" id="KW-1185">Reference proteome</keyword>
<dbReference type="EMBL" id="SGWW01000001">
    <property type="protein sequence ID" value="RZS59061.1"/>
    <property type="molecule type" value="Genomic_DNA"/>
</dbReference>
<dbReference type="GO" id="GO:0004139">
    <property type="term" value="F:deoxyribose-phosphate aldolase activity"/>
    <property type="evidence" value="ECO:0007669"/>
    <property type="project" value="UniProtKB-UniRule"/>
</dbReference>
<dbReference type="NCBIfam" id="TIGR00126">
    <property type="entry name" value="deoC"/>
    <property type="match status" value="1"/>
</dbReference>
<evidence type="ECO:0000256" key="2">
    <source>
        <dbReference type="ARBA" id="ARBA00009473"/>
    </source>
</evidence>
<evidence type="ECO:0000256" key="3">
    <source>
        <dbReference type="ARBA" id="ARBA00012515"/>
    </source>
</evidence>